<sequence>MSLSKSNMVLGYWDIRGLAHAIRMLLEFTDTCYEERRYTCGEAPDYDKSQWLDVKFKLDLDFPNGGAGGVHLL</sequence>
<dbReference type="PRINTS" id="PR01267">
    <property type="entry name" value="GSTRNSFRASEM"/>
</dbReference>
<name>A0A8C0KAS8_CANLU</name>
<organism evidence="2 3">
    <name type="scientific">Canis lupus dingo</name>
    <name type="common">dingo</name>
    <dbReference type="NCBI Taxonomy" id="286419"/>
    <lineage>
        <taxon>Eukaryota</taxon>
        <taxon>Metazoa</taxon>
        <taxon>Chordata</taxon>
        <taxon>Craniata</taxon>
        <taxon>Vertebrata</taxon>
        <taxon>Euteleostomi</taxon>
        <taxon>Mammalia</taxon>
        <taxon>Eutheria</taxon>
        <taxon>Laurasiatheria</taxon>
        <taxon>Carnivora</taxon>
        <taxon>Caniformia</taxon>
        <taxon>Canidae</taxon>
        <taxon>Canis</taxon>
    </lineage>
</organism>
<feature type="domain" description="GST N-terminal" evidence="1">
    <location>
        <begin position="6"/>
        <end position="73"/>
    </location>
</feature>
<proteinExistence type="predicted"/>
<evidence type="ECO:0000259" key="1">
    <source>
        <dbReference type="PROSITE" id="PS50404"/>
    </source>
</evidence>
<dbReference type="Pfam" id="PF02798">
    <property type="entry name" value="GST_N"/>
    <property type="match status" value="1"/>
</dbReference>
<evidence type="ECO:0000313" key="2">
    <source>
        <dbReference type="Ensembl" id="ENSCAFP00020012257.1"/>
    </source>
</evidence>
<dbReference type="PROSITE" id="PS50404">
    <property type="entry name" value="GST_NTER"/>
    <property type="match status" value="1"/>
</dbReference>
<dbReference type="AlphaFoldDB" id="A0A8C0KAS8"/>
<protein>
    <submittedName>
        <fullName evidence="2">Glutathione S-transferase mu 3</fullName>
    </submittedName>
</protein>
<gene>
    <name evidence="2" type="primary">LOC112640700</name>
</gene>
<dbReference type="InterPro" id="IPR004045">
    <property type="entry name" value="Glutathione_S-Trfase_N"/>
</dbReference>
<accession>A0A8C0KAS8</accession>
<dbReference type="Proteomes" id="UP000694391">
    <property type="component" value="Unplaced"/>
</dbReference>
<keyword evidence="3" id="KW-1185">Reference proteome</keyword>
<dbReference type="InterPro" id="IPR036249">
    <property type="entry name" value="Thioredoxin-like_sf"/>
</dbReference>
<dbReference type="InterPro" id="IPR003081">
    <property type="entry name" value="GST_mu"/>
</dbReference>
<dbReference type="GeneTree" id="ENSGT00940000157663"/>
<dbReference type="Ensembl" id="ENSCAFT00020014142.1">
    <property type="protein sequence ID" value="ENSCAFP00020012257.1"/>
    <property type="gene ID" value="ENSCAFG00020009825.1"/>
</dbReference>
<dbReference type="SUPFAM" id="SSF52833">
    <property type="entry name" value="Thioredoxin-like"/>
    <property type="match status" value="1"/>
</dbReference>
<dbReference type="GO" id="GO:0004364">
    <property type="term" value="F:glutathione transferase activity"/>
    <property type="evidence" value="ECO:0007669"/>
    <property type="project" value="InterPro"/>
</dbReference>
<reference evidence="2" key="2">
    <citation type="submission" date="2025-09" db="UniProtKB">
        <authorList>
            <consortium name="Ensembl"/>
        </authorList>
    </citation>
    <scope>IDENTIFICATION</scope>
</reference>
<reference evidence="2" key="1">
    <citation type="submission" date="2025-08" db="UniProtKB">
        <authorList>
            <consortium name="Ensembl"/>
        </authorList>
    </citation>
    <scope>IDENTIFICATION</scope>
</reference>
<evidence type="ECO:0000313" key="3">
    <source>
        <dbReference type="Proteomes" id="UP000694391"/>
    </source>
</evidence>
<dbReference type="Gene3D" id="3.40.30.10">
    <property type="entry name" value="Glutaredoxin"/>
    <property type="match status" value="1"/>
</dbReference>